<name>A0ABS5H432_9BURK</name>
<accession>A0ABS5H432</accession>
<dbReference type="EMBL" id="JAGSPK010000003">
    <property type="protein sequence ID" value="MBR7793277.1"/>
    <property type="molecule type" value="Genomic_DNA"/>
</dbReference>
<dbReference type="RefSeq" id="WP_212679230.1">
    <property type="nucleotide sequence ID" value="NZ_JAGSPK010000003.1"/>
</dbReference>
<feature type="compositionally biased region" description="Basic and acidic residues" evidence="1">
    <location>
        <begin position="61"/>
        <end position="99"/>
    </location>
</feature>
<comment type="caution">
    <text evidence="2">The sequence shown here is derived from an EMBL/GenBank/DDBJ whole genome shotgun (WGS) entry which is preliminary data.</text>
</comment>
<gene>
    <name evidence="2" type="ORF">KDM87_11755</name>
</gene>
<evidence type="ECO:0000313" key="3">
    <source>
        <dbReference type="Proteomes" id="UP000682982"/>
    </source>
</evidence>
<feature type="non-terminal residue" evidence="2">
    <location>
        <position position="139"/>
    </location>
</feature>
<keyword evidence="3" id="KW-1185">Reference proteome</keyword>
<organism evidence="2 3">
    <name type="scientific">Undibacterium rivi</name>
    <dbReference type="NCBI Taxonomy" id="2828729"/>
    <lineage>
        <taxon>Bacteria</taxon>
        <taxon>Pseudomonadati</taxon>
        <taxon>Pseudomonadota</taxon>
        <taxon>Betaproteobacteria</taxon>
        <taxon>Burkholderiales</taxon>
        <taxon>Oxalobacteraceae</taxon>
        <taxon>Undibacterium</taxon>
    </lineage>
</organism>
<feature type="region of interest" description="Disordered" evidence="1">
    <location>
        <begin position="53"/>
        <end position="122"/>
    </location>
</feature>
<evidence type="ECO:0000256" key="1">
    <source>
        <dbReference type="SAM" id="MobiDB-lite"/>
    </source>
</evidence>
<protein>
    <submittedName>
        <fullName evidence="2">Uncharacterized protein</fullName>
    </submittedName>
</protein>
<sequence>MATTSDQILTWRSQQRRITKCKGALKGTRKIKYRSLQAPFSLSGNVLLVSKRRRAQFTQKQGRESNEETEDGRKKSKNEEDAPESEIKPTAKREEEVKKRSPKAKPPVTVGNGGLAEYKPDDNLLSHWLQHYHWRRVVS</sequence>
<proteinExistence type="predicted"/>
<evidence type="ECO:0000313" key="2">
    <source>
        <dbReference type="EMBL" id="MBR7793277.1"/>
    </source>
</evidence>
<reference evidence="2 3" key="1">
    <citation type="submission" date="2021-04" db="EMBL/GenBank/DDBJ databases">
        <title>novel species isolated from subtropical streams in China.</title>
        <authorList>
            <person name="Lu H."/>
        </authorList>
    </citation>
    <scope>NUCLEOTIDE SEQUENCE [LARGE SCALE GENOMIC DNA]</scope>
    <source>
        <strain evidence="2 3">FT147W</strain>
    </source>
</reference>
<dbReference type="Proteomes" id="UP000682982">
    <property type="component" value="Unassembled WGS sequence"/>
</dbReference>